<dbReference type="EMBL" id="JADMKS010000002">
    <property type="protein sequence ID" value="MBF6636257.1"/>
    <property type="molecule type" value="Genomic_DNA"/>
</dbReference>
<accession>A0AA40X187</accession>
<reference evidence="1" key="2">
    <citation type="submission" date="2022-09" db="EMBL/GenBank/DDBJ databases">
        <title>Rouxiella aceris sp. nov., isolated from tree sap and emended description of the genus Rhouxiella.</title>
        <authorList>
            <person name="Kim I.S."/>
        </authorList>
    </citation>
    <scope>NUCLEOTIDE SEQUENCE</scope>
    <source>
        <strain evidence="1">SAP-2</strain>
    </source>
</reference>
<reference evidence="1" key="1">
    <citation type="submission" date="2020-11" db="EMBL/GenBank/DDBJ databases">
        <authorList>
            <person name="Lee S.D."/>
        </authorList>
    </citation>
    <scope>NUCLEOTIDE SEQUENCE</scope>
    <source>
        <strain evidence="1">SAP-2</strain>
    </source>
</reference>
<gene>
    <name evidence="1" type="ORF">ITX54_06210</name>
</gene>
<organism evidence="1 2">
    <name type="scientific">Rouxiella silvae</name>
    <dbReference type="NCBI Taxonomy" id="1646373"/>
    <lineage>
        <taxon>Bacteria</taxon>
        <taxon>Pseudomonadati</taxon>
        <taxon>Pseudomonadota</taxon>
        <taxon>Gammaproteobacteria</taxon>
        <taxon>Enterobacterales</taxon>
        <taxon>Yersiniaceae</taxon>
        <taxon>Rouxiella</taxon>
    </lineage>
</organism>
<evidence type="ECO:0000313" key="2">
    <source>
        <dbReference type="Proteomes" id="UP000705283"/>
    </source>
</evidence>
<dbReference type="AlphaFoldDB" id="A0AA40X187"/>
<evidence type="ECO:0000313" key="1">
    <source>
        <dbReference type="EMBL" id="MBF6636257.1"/>
    </source>
</evidence>
<name>A0AA40X187_9GAMM</name>
<comment type="caution">
    <text evidence="1">The sequence shown here is derived from an EMBL/GenBank/DDBJ whole genome shotgun (WGS) entry which is preliminary data.</text>
</comment>
<dbReference type="Proteomes" id="UP000705283">
    <property type="component" value="Unassembled WGS sequence"/>
</dbReference>
<protein>
    <submittedName>
        <fullName evidence="1">Uncharacterized protein</fullName>
    </submittedName>
</protein>
<dbReference type="RefSeq" id="WP_194977690.1">
    <property type="nucleotide sequence ID" value="NZ_JADMKS010000002.1"/>
</dbReference>
<sequence length="170" mass="19173">MTTQIAQINCSMARISKLSNNAINEPLNKNYNKVIDTILGIKNGGQTLTKLLPIKIEHQPVPFALDHLKEFQKKLINHRNVSYEPLDTLITTIVNNEKAKSSRVNNIKKNLSRDESLSAKSKTLTHSFQPLASLHAFAKKILIKIKTWFTQSPFPPATIKTENNRNESDA</sequence>
<proteinExistence type="predicted"/>